<dbReference type="AlphaFoldDB" id="A0A9Q3CSQ1"/>
<evidence type="ECO:0000256" key="3">
    <source>
        <dbReference type="ARBA" id="ARBA00022787"/>
    </source>
</evidence>
<keyword evidence="7" id="KW-1185">Reference proteome</keyword>
<evidence type="ECO:0000313" key="7">
    <source>
        <dbReference type="Proteomes" id="UP000765509"/>
    </source>
</evidence>
<dbReference type="PANTHER" id="PTHR28035:SF1">
    <property type="entry name" value="MITOCHONDRIAL DISTRIBUTION AND MORPHOLOGY PROTEIN 10"/>
    <property type="match status" value="1"/>
</dbReference>
<keyword evidence="1" id="KW-1134">Transmembrane beta strand</keyword>
<name>A0A9Q3CSQ1_9BASI</name>
<dbReference type="OrthoDB" id="2103793at2759"/>
<dbReference type="Pfam" id="PF12519">
    <property type="entry name" value="MDM10"/>
    <property type="match status" value="1"/>
</dbReference>
<sequence length="147" mass="16270">MRQMRTSYGTKIGPNLAVVTQFDFNLFSFDSDITFAGEWLQQRPVQIGSKIGIGGDVKLDAAKPITRKKDTQGLICSFWRAVSAQDNLVSILRARVSPMTGLTMMWEGRWQECLVGLGLTSEFLVSNHGCNSQKQGFQPPVIKGVCL</sequence>
<evidence type="ECO:0000256" key="4">
    <source>
        <dbReference type="ARBA" id="ARBA00023128"/>
    </source>
</evidence>
<dbReference type="EMBL" id="AVOT02009597">
    <property type="protein sequence ID" value="MBW0488420.1"/>
    <property type="molecule type" value="Genomic_DNA"/>
</dbReference>
<dbReference type="GO" id="GO:0001401">
    <property type="term" value="C:SAM complex"/>
    <property type="evidence" value="ECO:0007669"/>
    <property type="project" value="TreeGrafter"/>
</dbReference>
<keyword evidence="2" id="KW-0812">Transmembrane</keyword>
<keyword evidence="5" id="KW-0472">Membrane</keyword>
<dbReference type="GO" id="GO:0045040">
    <property type="term" value="P:protein insertion into mitochondrial outer membrane"/>
    <property type="evidence" value="ECO:0007669"/>
    <property type="project" value="TreeGrafter"/>
</dbReference>
<keyword evidence="3" id="KW-1000">Mitochondrion outer membrane</keyword>
<evidence type="ECO:0000256" key="2">
    <source>
        <dbReference type="ARBA" id="ARBA00022692"/>
    </source>
</evidence>
<dbReference type="PANTHER" id="PTHR28035">
    <property type="entry name" value="MITOCHONDRIAL DISTRIBUTION AND MORPHOLOGY PROTEIN 10"/>
    <property type="match status" value="1"/>
</dbReference>
<dbReference type="Proteomes" id="UP000765509">
    <property type="component" value="Unassembled WGS sequence"/>
</dbReference>
<evidence type="ECO:0000256" key="1">
    <source>
        <dbReference type="ARBA" id="ARBA00022452"/>
    </source>
</evidence>
<proteinExistence type="predicted"/>
<dbReference type="GO" id="GO:0032865">
    <property type="term" value="C:ERMES complex"/>
    <property type="evidence" value="ECO:0007669"/>
    <property type="project" value="InterPro"/>
</dbReference>
<dbReference type="InterPro" id="IPR027539">
    <property type="entry name" value="Mdm10"/>
</dbReference>
<accession>A0A9Q3CSQ1</accession>
<keyword evidence="4" id="KW-0496">Mitochondrion</keyword>
<organism evidence="6 7">
    <name type="scientific">Austropuccinia psidii MF-1</name>
    <dbReference type="NCBI Taxonomy" id="1389203"/>
    <lineage>
        <taxon>Eukaryota</taxon>
        <taxon>Fungi</taxon>
        <taxon>Dikarya</taxon>
        <taxon>Basidiomycota</taxon>
        <taxon>Pucciniomycotina</taxon>
        <taxon>Pucciniomycetes</taxon>
        <taxon>Pucciniales</taxon>
        <taxon>Sphaerophragmiaceae</taxon>
        <taxon>Austropuccinia</taxon>
    </lineage>
</organism>
<dbReference type="GO" id="GO:1990456">
    <property type="term" value="P:mitochondrion-endoplasmic reticulum membrane tethering"/>
    <property type="evidence" value="ECO:0007669"/>
    <property type="project" value="TreeGrafter"/>
</dbReference>
<comment type="caution">
    <text evidence="6">The sequence shown here is derived from an EMBL/GenBank/DDBJ whole genome shotgun (WGS) entry which is preliminary data.</text>
</comment>
<dbReference type="GO" id="GO:0015914">
    <property type="term" value="P:phospholipid transport"/>
    <property type="evidence" value="ECO:0007669"/>
    <property type="project" value="TreeGrafter"/>
</dbReference>
<gene>
    <name evidence="6" type="ORF">O181_028135</name>
</gene>
<dbReference type="GO" id="GO:0070096">
    <property type="term" value="P:mitochondrial outer membrane translocase complex assembly"/>
    <property type="evidence" value="ECO:0007669"/>
    <property type="project" value="TreeGrafter"/>
</dbReference>
<protein>
    <submittedName>
        <fullName evidence="6">Uncharacterized protein</fullName>
    </submittedName>
</protein>
<evidence type="ECO:0000313" key="6">
    <source>
        <dbReference type="EMBL" id="MBW0488420.1"/>
    </source>
</evidence>
<dbReference type="GO" id="GO:0051654">
    <property type="term" value="P:establishment of mitochondrion localization"/>
    <property type="evidence" value="ECO:0007669"/>
    <property type="project" value="TreeGrafter"/>
</dbReference>
<evidence type="ECO:0000256" key="5">
    <source>
        <dbReference type="ARBA" id="ARBA00023136"/>
    </source>
</evidence>
<reference evidence="6" key="1">
    <citation type="submission" date="2021-03" db="EMBL/GenBank/DDBJ databases">
        <title>Draft genome sequence of rust myrtle Austropuccinia psidii MF-1, a brazilian biotype.</title>
        <authorList>
            <person name="Quecine M.C."/>
            <person name="Pachon D.M.R."/>
            <person name="Bonatelli M.L."/>
            <person name="Correr F.H."/>
            <person name="Franceschini L.M."/>
            <person name="Leite T.F."/>
            <person name="Margarido G.R.A."/>
            <person name="Almeida C.A."/>
            <person name="Ferrarezi J.A."/>
            <person name="Labate C.A."/>
        </authorList>
    </citation>
    <scope>NUCLEOTIDE SEQUENCE</scope>
    <source>
        <strain evidence="6">MF-1</strain>
    </source>
</reference>